<feature type="signal peptide" evidence="1">
    <location>
        <begin position="1"/>
        <end position="25"/>
    </location>
</feature>
<dbReference type="WBParaSite" id="L893_g17088.t1">
    <property type="protein sequence ID" value="L893_g17088.t1"/>
    <property type="gene ID" value="L893_g17088"/>
</dbReference>
<keyword evidence="2" id="KW-1185">Reference proteome</keyword>
<feature type="chain" id="PRO_5009312338" evidence="1">
    <location>
        <begin position="26"/>
        <end position="75"/>
    </location>
</feature>
<evidence type="ECO:0000313" key="2">
    <source>
        <dbReference type="Proteomes" id="UP000095287"/>
    </source>
</evidence>
<accession>A0A1I7YK20</accession>
<dbReference type="Proteomes" id="UP000095287">
    <property type="component" value="Unplaced"/>
</dbReference>
<organism evidence="2 3">
    <name type="scientific">Steinernema glaseri</name>
    <dbReference type="NCBI Taxonomy" id="37863"/>
    <lineage>
        <taxon>Eukaryota</taxon>
        <taxon>Metazoa</taxon>
        <taxon>Ecdysozoa</taxon>
        <taxon>Nematoda</taxon>
        <taxon>Chromadorea</taxon>
        <taxon>Rhabditida</taxon>
        <taxon>Tylenchina</taxon>
        <taxon>Panagrolaimomorpha</taxon>
        <taxon>Strongyloidoidea</taxon>
        <taxon>Steinernematidae</taxon>
        <taxon>Steinernema</taxon>
    </lineage>
</organism>
<dbReference type="AlphaFoldDB" id="A0A1I7YK20"/>
<proteinExistence type="predicted"/>
<name>A0A1I7YK20_9BILA</name>
<evidence type="ECO:0000256" key="1">
    <source>
        <dbReference type="SAM" id="SignalP"/>
    </source>
</evidence>
<protein>
    <submittedName>
        <fullName evidence="3">Neuropeptide F</fullName>
    </submittedName>
</protein>
<sequence>MVAVVRLLLAVFFVLVSVLAMPSLAAPISDAEQQYRLLSRYMNQYNAPEFDLNGLLFADQRSIKRGLGPRPLRFG</sequence>
<evidence type="ECO:0000313" key="3">
    <source>
        <dbReference type="WBParaSite" id="L893_g17088.t1"/>
    </source>
</evidence>
<reference evidence="3" key="1">
    <citation type="submission" date="2016-11" db="UniProtKB">
        <authorList>
            <consortium name="WormBaseParasite"/>
        </authorList>
    </citation>
    <scope>IDENTIFICATION</scope>
</reference>
<keyword evidence="1" id="KW-0732">Signal</keyword>